<dbReference type="Proteomes" id="UP000000442">
    <property type="component" value="Chromosome"/>
</dbReference>
<protein>
    <recommendedName>
        <fullName evidence="6 9">1-acyl-sn-glycerol-3-phosphate acyltransferase</fullName>
        <ecNumber evidence="5 9">2.3.1.51</ecNumber>
    </recommendedName>
</protein>
<evidence type="ECO:0000256" key="1">
    <source>
        <dbReference type="ARBA" id="ARBA00001141"/>
    </source>
</evidence>
<gene>
    <name evidence="12" type="primary">plsC</name>
    <name evidence="12" type="ordered locus">HRM2_32570</name>
</gene>
<keyword evidence="9" id="KW-1208">Phospholipid metabolism</keyword>
<dbReference type="NCBIfam" id="TIGR00530">
    <property type="entry name" value="AGP_acyltrn"/>
    <property type="match status" value="1"/>
</dbReference>
<evidence type="ECO:0000256" key="10">
    <source>
        <dbReference type="SAM" id="Phobius"/>
    </source>
</evidence>
<keyword evidence="10" id="KW-1133">Transmembrane helix</keyword>
<feature type="transmembrane region" description="Helical" evidence="10">
    <location>
        <begin position="12"/>
        <end position="39"/>
    </location>
</feature>
<evidence type="ECO:0000256" key="7">
    <source>
        <dbReference type="ARBA" id="ARBA00022679"/>
    </source>
</evidence>
<dbReference type="KEGG" id="dat:HRM2_32570"/>
<accession>C0QLN2</accession>
<comment type="domain">
    <text evidence="9">The HXXXXD motif is essential for acyltransferase activity and may constitute the binding site for the phosphate moiety of the glycerol-3-phosphate.</text>
</comment>
<keyword evidence="10" id="KW-0472">Membrane</keyword>
<dbReference type="UniPathway" id="UPA00557">
    <property type="reaction ID" value="UER00613"/>
</dbReference>
<evidence type="ECO:0000256" key="4">
    <source>
        <dbReference type="ARBA" id="ARBA00008655"/>
    </source>
</evidence>
<sequence>MDAILKAVYQPYKWLFVFPLMSLSTFFHGVLCMVVVLFFGADAGNLVAVSWSRLACIVVPIRVKIMGRHNYSRDKSYVVVANHQSMVDIPVIHGWLGLRIKWVMKKELKKIPVFGPACQSLGCIYVDRADSGAALKSMDEAKNRLFFRGKITGGAAVLFFPEGTRSRDGRLLAFKKGAFRFAMDAGLPILPITIRNSRQILPSDSLNLSPGEVEIVVHPAVDLSCCTVEVLDETVSQVRCTIEHAL</sequence>
<dbReference type="AlphaFoldDB" id="C0QLN2"/>
<name>C0QLN2_DESAH</name>
<dbReference type="EMBL" id="CP001087">
    <property type="protein sequence ID" value="ACN16336.1"/>
    <property type="molecule type" value="Genomic_DNA"/>
</dbReference>
<comment type="similarity">
    <text evidence="4 9">Belongs to the 1-acyl-sn-glycerol-3-phosphate acyltransferase family.</text>
</comment>
<evidence type="ECO:0000256" key="6">
    <source>
        <dbReference type="ARBA" id="ARBA00016139"/>
    </source>
</evidence>
<organism evidence="12 13">
    <name type="scientific">Desulforapulum autotrophicum (strain ATCC 43914 / DSM 3382 / VKM B-1955 / HRM2)</name>
    <name type="common">Desulfobacterium autotrophicum</name>
    <dbReference type="NCBI Taxonomy" id="177437"/>
    <lineage>
        <taxon>Bacteria</taxon>
        <taxon>Pseudomonadati</taxon>
        <taxon>Thermodesulfobacteriota</taxon>
        <taxon>Desulfobacteria</taxon>
        <taxon>Desulfobacterales</taxon>
        <taxon>Desulfobacteraceae</taxon>
        <taxon>Desulforapulum</taxon>
    </lineage>
</organism>
<evidence type="ECO:0000313" key="13">
    <source>
        <dbReference type="Proteomes" id="UP000000442"/>
    </source>
</evidence>
<dbReference type="OrthoDB" id="9809618at2"/>
<keyword evidence="10" id="KW-0812">Transmembrane</keyword>
<keyword evidence="13" id="KW-1185">Reference proteome</keyword>
<keyword evidence="8 9" id="KW-0012">Acyltransferase</keyword>
<keyword evidence="9" id="KW-0594">Phospholipid biosynthesis</keyword>
<dbReference type="EC" id="2.3.1.51" evidence="5 9"/>
<dbReference type="HOGENOM" id="CLU_027938_6_3_7"/>
<keyword evidence="9" id="KW-0444">Lipid biosynthesis</keyword>
<dbReference type="GO" id="GO:0003841">
    <property type="term" value="F:1-acylglycerol-3-phosphate O-acyltransferase activity"/>
    <property type="evidence" value="ECO:0007669"/>
    <property type="project" value="UniProtKB-UniRule"/>
</dbReference>
<comment type="pathway">
    <text evidence="2">Phospholipid metabolism; CDP-diacylglycerol biosynthesis; CDP-diacylglycerol from sn-glycerol 3-phosphate: step 2/3.</text>
</comment>
<comment type="catalytic activity">
    <reaction evidence="1 9">
        <text>a 1-acyl-sn-glycero-3-phosphate + an acyl-CoA = a 1,2-diacyl-sn-glycero-3-phosphate + CoA</text>
        <dbReference type="Rhea" id="RHEA:19709"/>
        <dbReference type="ChEBI" id="CHEBI:57287"/>
        <dbReference type="ChEBI" id="CHEBI:57970"/>
        <dbReference type="ChEBI" id="CHEBI:58342"/>
        <dbReference type="ChEBI" id="CHEBI:58608"/>
        <dbReference type="EC" id="2.3.1.51"/>
    </reaction>
</comment>
<dbReference type="GO" id="GO:0016024">
    <property type="term" value="P:CDP-diacylglycerol biosynthetic process"/>
    <property type="evidence" value="ECO:0007669"/>
    <property type="project" value="UniProtKB-UniPathway"/>
</dbReference>
<dbReference type="PANTHER" id="PTHR10434">
    <property type="entry name" value="1-ACYL-SN-GLYCEROL-3-PHOSPHATE ACYLTRANSFERASE"/>
    <property type="match status" value="1"/>
</dbReference>
<dbReference type="STRING" id="177437.HRM2_32570"/>
<feature type="domain" description="Phospholipid/glycerol acyltransferase" evidence="11">
    <location>
        <begin position="77"/>
        <end position="197"/>
    </location>
</feature>
<dbReference type="Pfam" id="PF01553">
    <property type="entry name" value="Acyltransferase"/>
    <property type="match status" value="1"/>
</dbReference>
<dbReference type="InterPro" id="IPR002123">
    <property type="entry name" value="Plipid/glycerol_acylTrfase"/>
</dbReference>
<dbReference type="eggNOG" id="COG0204">
    <property type="taxonomic scope" value="Bacteria"/>
</dbReference>
<comment type="pathway">
    <text evidence="3">Lipid metabolism.</text>
</comment>
<evidence type="ECO:0000259" key="11">
    <source>
        <dbReference type="SMART" id="SM00563"/>
    </source>
</evidence>
<keyword evidence="7 9" id="KW-0808">Transferase</keyword>
<dbReference type="InterPro" id="IPR004552">
    <property type="entry name" value="AGP_acyltrans"/>
</dbReference>
<keyword evidence="9" id="KW-0443">Lipid metabolism</keyword>
<evidence type="ECO:0000256" key="8">
    <source>
        <dbReference type="ARBA" id="ARBA00023315"/>
    </source>
</evidence>
<evidence type="ECO:0000313" key="12">
    <source>
        <dbReference type="EMBL" id="ACN16336.1"/>
    </source>
</evidence>
<evidence type="ECO:0000256" key="9">
    <source>
        <dbReference type="RuleBase" id="RU361267"/>
    </source>
</evidence>
<dbReference type="PANTHER" id="PTHR10434:SF66">
    <property type="entry name" value="PHOSPHOLIPID_GLYCEROL ACYLTRANSFERASE DOMAIN-CONTAINING PROTEIN"/>
    <property type="match status" value="1"/>
</dbReference>
<dbReference type="CDD" id="cd07989">
    <property type="entry name" value="LPLAT_AGPAT-like"/>
    <property type="match status" value="1"/>
</dbReference>
<dbReference type="SUPFAM" id="SSF69593">
    <property type="entry name" value="Glycerol-3-phosphate (1)-acyltransferase"/>
    <property type="match status" value="1"/>
</dbReference>
<evidence type="ECO:0000256" key="5">
    <source>
        <dbReference type="ARBA" id="ARBA00013211"/>
    </source>
</evidence>
<dbReference type="GO" id="GO:0006654">
    <property type="term" value="P:phosphatidic acid biosynthetic process"/>
    <property type="evidence" value="ECO:0007669"/>
    <property type="project" value="TreeGrafter"/>
</dbReference>
<evidence type="ECO:0000256" key="3">
    <source>
        <dbReference type="ARBA" id="ARBA00005189"/>
    </source>
</evidence>
<reference evidence="12 13" key="1">
    <citation type="journal article" date="2009" name="Environ. Microbiol.">
        <title>Genome sequence of Desulfobacterium autotrophicum HRM2, a marine sulfate reducer oxidizing organic carbon completely to carbon dioxide.</title>
        <authorList>
            <person name="Strittmatter A.W."/>
            <person name="Liesegang H."/>
            <person name="Rabus R."/>
            <person name="Decker I."/>
            <person name="Amann J."/>
            <person name="Andres S."/>
            <person name="Henne A."/>
            <person name="Fricke W.F."/>
            <person name="Martinez-Arias R."/>
            <person name="Bartels D."/>
            <person name="Goesmann A."/>
            <person name="Krause L."/>
            <person name="Puehler A."/>
            <person name="Klenk H.P."/>
            <person name="Richter M."/>
            <person name="Schuler M."/>
            <person name="Gloeckner F.O."/>
            <person name="Meyerdierks A."/>
            <person name="Gottschalk G."/>
            <person name="Amann R."/>
        </authorList>
    </citation>
    <scope>NUCLEOTIDE SEQUENCE [LARGE SCALE GENOMIC DNA]</scope>
    <source>
        <strain evidence="13">ATCC 43914 / DSM 3382 / HRM2</strain>
    </source>
</reference>
<proteinExistence type="inferred from homology"/>
<dbReference type="GO" id="GO:0016020">
    <property type="term" value="C:membrane"/>
    <property type="evidence" value="ECO:0007669"/>
    <property type="project" value="InterPro"/>
</dbReference>
<dbReference type="SMART" id="SM00563">
    <property type="entry name" value="PlsC"/>
    <property type="match status" value="1"/>
</dbReference>
<evidence type="ECO:0000256" key="2">
    <source>
        <dbReference type="ARBA" id="ARBA00004728"/>
    </source>
</evidence>
<dbReference type="RefSeq" id="WP_015905098.1">
    <property type="nucleotide sequence ID" value="NC_012108.1"/>
</dbReference>